<dbReference type="HAMAP" id="MF_00325">
    <property type="entry name" value="DNApol_II_A_arch"/>
    <property type="match status" value="1"/>
</dbReference>
<keyword evidence="19" id="KW-1185">Reference proteome</keyword>
<comment type="similarity">
    <text evidence="2 15">Belongs to the DNA polymerase delta/II small subunit family.</text>
</comment>
<evidence type="ECO:0000313" key="18">
    <source>
        <dbReference type="EMBL" id="QEE14708.1"/>
    </source>
</evidence>
<comment type="subunit">
    <text evidence="3 15">Heterodimer of a large subunit and a small subunit.</text>
</comment>
<evidence type="ECO:0000256" key="11">
    <source>
        <dbReference type="ARBA" id="ARBA00023125"/>
    </source>
</evidence>
<keyword evidence="6 15" id="KW-0235">DNA replication</keyword>
<dbReference type="EC" id="3.1.11.1" evidence="15"/>
<protein>
    <recommendedName>
        <fullName evidence="15">DNA polymerase II small subunit</fullName>
        <shortName evidence="15">Pol II</shortName>
        <ecNumber evidence="15">2.7.7.7</ecNumber>
    </recommendedName>
    <alternativeName>
        <fullName evidence="15">Exodeoxyribonuclease small subunit</fullName>
        <ecNumber evidence="15">3.1.11.1</ecNumber>
    </alternativeName>
</protein>
<dbReference type="KEGG" id="psyt:DSAG12_00522"/>
<evidence type="ECO:0000256" key="6">
    <source>
        <dbReference type="ARBA" id="ARBA00022705"/>
    </source>
</evidence>
<dbReference type="GO" id="GO:0006271">
    <property type="term" value="P:DNA strand elongation involved in DNA replication"/>
    <property type="evidence" value="ECO:0007669"/>
    <property type="project" value="TreeGrafter"/>
</dbReference>
<evidence type="ECO:0000259" key="17">
    <source>
        <dbReference type="Pfam" id="PF00149"/>
    </source>
</evidence>
<feature type="domain" description="Calcineurin-like phosphoesterase" evidence="17">
    <location>
        <begin position="354"/>
        <end position="561"/>
    </location>
</feature>
<evidence type="ECO:0000256" key="3">
    <source>
        <dbReference type="ARBA" id="ARBA00011315"/>
    </source>
</evidence>
<evidence type="ECO:0000256" key="15">
    <source>
        <dbReference type="HAMAP-Rule" id="MF_00325"/>
    </source>
</evidence>
<evidence type="ECO:0000256" key="7">
    <source>
        <dbReference type="ARBA" id="ARBA00022722"/>
    </source>
</evidence>
<dbReference type="SUPFAM" id="SSF56300">
    <property type="entry name" value="Metallo-dependent phosphatases"/>
    <property type="match status" value="1"/>
</dbReference>
<dbReference type="PANTHER" id="PTHR10416">
    <property type="entry name" value="DNA POLYMERASE DELTA SUBUNIT 2"/>
    <property type="match status" value="1"/>
</dbReference>
<proteinExistence type="inferred from homology"/>
<dbReference type="Proteomes" id="UP000321408">
    <property type="component" value="Chromosome"/>
</dbReference>
<feature type="compositionally biased region" description="Basic and acidic residues" evidence="16">
    <location>
        <begin position="91"/>
        <end position="110"/>
    </location>
</feature>
<evidence type="ECO:0000313" key="19">
    <source>
        <dbReference type="Proteomes" id="UP000321408"/>
    </source>
</evidence>
<evidence type="ECO:0000256" key="10">
    <source>
        <dbReference type="ARBA" id="ARBA00022932"/>
    </source>
</evidence>
<comment type="catalytic activity">
    <reaction evidence="1 15">
        <text>Exonucleolytic cleavage in the 3'- to 5'-direction to yield nucleoside 5'-phosphates.</text>
        <dbReference type="EC" id="3.1.11.1"/>
    </reaction>
</comment>
<evidence type="ECO:0000256" key="5">
    <source>
        <dbReference type="ARBA" id="ARBA00022695"/>
    </source>
</evidence>
<dbReference type="GO" id="GO:0003677">
    <property type="term" value="F:DNA binding"/>
    <property type="evidence" value="ECO:0007669"/>
    <property type="project" value="UniProtKB-UniRule"/>
</dbReference>
<evidence type="ECO:0000256" key="1">
    <source>
        <dbReference type="ARBA" id="ARBA00000563"/>
    </source>
</evidence>
<accession>A0A5B9D6D7</accession>
<evidence type="ECO:0000256" key="12">
    <source>
        <dbReference type="ARBA" id="ARBA00023268"/>
    </source>
</evidence>
<keyword evidence="8 15" id="KW-0378">Hydrolase</keyword>
<evidence type="ECO:0000256" key="4">
    <source>
        <dbReference type="ARBA" id="ARBA00022679"/>
    </source>
</evidence>
<evidence type="ECO:0000256" key="14">
    <source>
        <dbReference type="ARBA" id="ARBA00049244"/>
    </source>
</evidence>
<keyword evidence="5 15" id="KW-0548">Nucleotidyltransferase</keyword>
<evidence type="ECO:0000256" key="8">
    <source>
        <dbReference type="ARBA" id="ARBA00022801"/>
    </source>
</evidence>
<comment type="catalytic activity">
    <reaction evidence="14 15">
        <text>DNA(n) + a 2'-deoxyribonucleoside 5'-triphosphate = DNA(n+1) + diphosphate</text>
        <dbReference type="Rhea" id="RHEA:22508"/>
        <dbReference type="Rhea" id="RHEA-COMP:17339"/>
        <dbReference type="Rhea" id="RHEA-COMP:17340"/>
        <dbReference type="ChEBI" id="CHEBI:33019"/>
        <dbReference type="ChEBI" id="CHEBI:61560"/>
        <dbReference type="ChEBI" id="CHEBI:173112"/>
        <dbReference type="EC" id="2.7.7.7"/>
    </reaction>
</comment>
<evidence type="ECO:0000256" key="9">
    <source>
        <dbReference type="ARBA" id="ARBA00022839"/>
    </source>
</evidence>
<keyword evidence="11 15" id="KW-0238">DNA-binding</keyword>
<dbReference type="PANTHER" id="PTHR10416:SF0">
    <property type="entry name" value="DNA POLYMERASE DELTA SUBUNIT 2"/>
    <property type="match status" value="1"/>
</dbReference>
<dbReference type="InterPro" id="IPR004843">
    <property type="entry name" value="Calcineurin-like_PHP"/>
</dbReference>
<evidence type="ECO:0000256" key="13">
    <source>
        <dbReference type="ARBA" id="ARBA00024817"/>
    </source>
</evidence>
<dbReference type="RefSeq" id="WP_147661652.1">
    <property type="nucleotide sequence ID" value="NZ_CP042905.2"/>
</dbReference>
<keyword evidence="7 15" id="KW-0540">Nuclease</keyword>
<keyword evidence="12 15" id="KW-0511">Multifunctional enzyme</keyword>
<sequence length="618" mass="70089">MTTSIHIPSVNSLLDKLNSSGINISPKALLYLNKLGINGQQLEEIIQSLSFSPNFNSHITMNTIQRDFLEIFKNFEGKSLKTNNIQSKEKSENIEITQNKKDSKLEEKSLKKNNSQSKNVLFPISKMDLGDDKVRESESDDSLEITEIEKIPEPKIKLDEKPIHKNKSEKITDNKKGKWEPLKLRRSTSTFKAIASDYSPEIKILKDPTKYLHTEGKIEEFLAVQKDKFDKLSNILKKRPEASGILEINMINRLNNSVNVKFIGMVVSKKQTMKKKYLIEFEDPTGTCISLVRQESQKCYDLIPRLLPDHVVIVDGYLNVNQDTNSKIVLINDIIFPDTPKDHLINFPDEDLAICLISDTHFGSKDWLEKVWNRFVDYINCRVGTDKQIKQAGKIKYLCITGDIVDGIGVYPNQDKRLLITDIYKQYEATANYLSEIPDYIKIIISPGDHDGVRKAVPAPAIPKYLAKGLYDLDIEMVGCPSLVSLHGIKTELFHGTSLIDINMMIPGLNNDDPFNSMKEMIHARHLVPSYGRKTELAPVNKDWLVLDEVPDILHTGHLHKNGYGFYHGILLVNSGCFQAQTDFMKSLGIIPDYGKPTIVNIKDKLVPQVINLVSDLK</sequence>
<feature type="region of interest" description="Disordered" evidence="16">
    <location>
        <begin position="91"/>
        <end position="114"/>
    </location>
</feature>
<dbReference type="InterPro" id="IPR011149">
    <property type="entry name" value="Pol2_small_arc"/>
</dbReference>
<dbReference type="GO" id="GO:0003887">
    <property type="term" value="F:DNA-directed DNA polymerase activity"/>
    <property type="evidence" value="ECO:0007669"/>
    <property type="project" value="UniProtKB-UniRule"/>
</dbReference>
<dbReference type="GeneID" id="41328525"/>
<dbReference type="EMBL" id="CP042905">
    <property type="protein sequence ID" value="QEE14708.1"/>
    <property type="molecule type" value="Genomic_DNA"/>
</dbReference>
<organism evidence="18 19">
    <name type="scientific">Promethearchaeum syntrophicum</name>
    <dbReference type="NCBI Taxonomy" id="2594042"/>
    <lineage>
        <taxon>Archaea</taxon>
        <taxon>Promethearchaeati</taxon>
        <taxon>Promethearchaeota</taxon>
        <taxon>Promethearchaeia</taxon>
        <taxon>Promethearchaeales</taxon>
        <taxon>Promethearchaeaceae</taxon>
        <taxon>Promethearchaeum</taxon>
    </lineage>
</organism>
<dbReference type="Pfam" id="PF00149">
    <property type="entry name" value="Metallophos"/>
    <property type="match status" value="1"/>
</dbReference>
<evidence type="ECO:0000256" key="2">
    <source>
        <dbReference type="ARBA" id="ARBA00006035"/>
    </source>
</evidence>
<gene>
    <name evidence="15" type="primary">polB</name>
    <name evidence="18" type="ORF">DSAG12_00522</name>
</gene>
<dbReference type="Gene3D" id="3.60.21.50">
    <property type="match status" value="1"/>
</dbReference>
<comment type="function">
    <text evidence="13 15">Possesses two activities: a DNA synthesis (polymerase) and an exonucleolytic activity that degrades single-stranded DNA in the 3' to 5' direction. Has a template-primer preference which is characteristic of a replicative DNA polymerase.</text>
</comment>
<keyword evidence="10 15" id="KW-0239">DNA-directed DNA polymerase</keyword>
<dbReference type="EC" id="2.7.7.7" evidence="15"/>
<dbReference type="GO" id="GO:0008310">
    <property type="term" value="F:single-stranded DNA 3'-5' DNA exonuclease activity"/>
    <property type="evidence" value="ECO:0007669"/>
    <property type="project" value="UniProtKB-EC"/>
</dbReference>
<dbReference type="GO" id="GO:0042575">
    <property type="term" value="C:DNA polymerase complex"/>
    <property type="evidence" value="ECO:0007669"/>
    <property type="project" value="TreeGrafter"/>
</dbReference>
<dbReference type="InterPro" id="IPR029052">
    <property type="entry name" value="Metallo-depent_PP-like"/>
</dbReference>
<dbReference type="AlphaFoldDB" id="A0A5B9D6D7"/>
<dbReference type="InterPro" id="IPR024826">
    <property type="entry name" value="DNA_pol_delta/II_ssu"/>
</dbReference>
<dbReference type="OrthoDB" id="372039at2157"/>
<dbReference type="PIRSF" id="PIRSF000803">
    <property type="entry name" value="Arc_Pol2_small"/>
    <property type="match status" value="1"/>
</dbReference>
<keyword evidence="9 15" id="KW-0269">Exonuclease</keyword>
<keyword evidence="4 15" id="KW-0808">Transferase</keyword>
<reference evidence="18 19" key="1">
    <citation type="journal article" date="2020" name="Nature">
        <title>Isolation of an archaeon at the prokaryote-eukaryote interface.</title>
        <authorList>
            <person name="Imachi H."/>
            <person name="Nobu M.K."/>
            <person name="Nakahara N."/>
            <person name="Morono Y."/>
            <person name="Ogawara M."/>
            <person name="Takaki Y."/>
            <person name="Takano Y."/>
            <person name="Uematsu K."/>
            <person name="Ikuta T."/>
            <person name="Ito M."/>
            <person name="Matsui Y."/>
            <person name="Miyazaki M."/>
            <person name="Murata K."/>
            <person name="Saito Y."/>
            <person name="Sakai S."/>
            <person name="Song C."/>
            <person name="Tasumi E."/>
            <person name="Yamanaka Y."/>
            <person name="Yamaguchi T."/>
            <person name="Kamagata Y."/>
            <person name="Tamaki H."/>
            <person name="Takai K."/>
        </authorList>
    </citation>
    <scope>NUCLEOTIDE SEQUENCE [LARGE SCALE GENOMIC DNA]</scope>
    <source>
        <strain evidence="18 19">MK-D1</strain>
    </source>
</reference>
<name>A0A5B9D6D7_9ARCH</name>
<evidence type="ECO:0000256" key="16">
    <source>
        <dbReference type="SAM" id="MobiDB-lite"/>
    </source>
</evidence>
<dbReference type="GO" id="GO:0006308">
    <property type="term" value="P:DNA catabolic process"/>
    <property type="evidence" value="ECO:0007669"/>
    <property type="project" value="UniProtKB-UniRule"/>
</dbReference>
<reference evidence="18 19" key="2">
    <citation type="journal article" date="2024" name="Int. J. Syst. Evol. Microbiol.">
        <title>Promethearchaeum syntrophicum gen. nov., sp. nov., an anaerobic, obligately syntrophic archaeon, the first isolate of the lineage 'Asgard' archaea, and proposal of the new archaeal phylum Promethearchaeota phyl. nov. and kingdom Promethearchaeati regn. nov.</title>
        <authorList>
            <person name="Imachi H."/>
            <person name="Nobu M.K."/>
            <person name="Kato S."/>
            <person name="Takaki Y."/>
            <person name="Miyazaki M."/>
            <person name="Miyata M."/>
            <person name="Ogawara M."/>
            <person name="Saito Y."/>
            <person name="Sakai S."/>
            <person name="Tahara Y.O."/>
            <person name="Takano Y."/>
            <person name="Tasumi E."/>
            <person name="Uematsu K."/>
            <person name="Yoshimura T."/>
            <person name="Itoh T."/>
            <person name="Ohkuma M."/>
            <person name="Takai K."/>
        </authorList>
    </citation>
    <scope>NUCLEOTIDE SEQUENCE [LARGE SCALE GENOMIC DNA]</scope>
    <source>
        <strain evidence="18 19">MK-D1</strain>
    </source>
</reference>